<reference evidence="5" key="1">
    <citation type="submission" date="2025-08" db="UniProtKB">
        <authorList>
            <consortium name="RefSeq"/>
        </authorList>
    </citation>
    <scope>IDENTIFICATION</scope>
</reference>
<sequence length="621" mass="68352">MDHVTRYPSFSIPHSPRLPSQVLDRDTSYSFQMVRVGPEETEWSQDKPPLRATGHTALQDMGRARASRPLLAFSGQWSPGYQEDLEGGYDAQGAIPRQLWALEQERRAVIQDQAVKKSRTVATLHDDPGQSDGAPECPPTQPGEDGGVDREQIDFLTARQQFLSLERASTEAPPKPLPRGASGGLLSVVSQAPKALDGPPLANGYDISLGSPVKKVSAGQKVQGPPTGSQVYPADKPRPLPRAPSPENTKETPIEREIRLAQEREAALRAQRGLQPAAEQQEMVQVPSRPLLTRVTLSPGPRRDRGRPSLYVQRDIAQETQREQDHRLQGGRAATPDWGSEDAQPVLRRAFSSDSILDPDARAANPDPEVRAVSRIPPHVYLPYLGPGSPRLQTPPALEVQAVASPKATASPRPVSEPSRRALGPKPLPAHGGVVRREYFLLRPLRFGVPEDPRPAQGPSGWGWGPAGAPVLRLQKSRSSELLEQEVESVLRRERELAEERRSALFPEVFSPSPVDRDPDSRSSSRASGITGSYSVSESPFFTPIQLHSGLVWAVGAEPETPEDPPQDAPWQRKKKETWYAGIDPSDHINSQVLEATRVTRHKNLMAERWEARVYTSEDED</sequence>
<accession>A0ABM0J881</accession>
<organism evidence="4 5">
    <name type="scientific">Echinops telfairi</name>
    <name type="common">Lesser hedgehog tenrec</name>
    <dbReference type="NCBI Taxonomy" id="9371"/>
    <lineage>
        <taxon>Eukaryota</taxon>
        <taxon>Metazoa</taxon>
        <taxon>Chordata</taxon>
        <taxon>Craniata</taxon>
        <taxon>Vertebrata</taxon>
        <taxon>Euteleostomi</taxon>
        <taxon>Mammalia</taxon>
        <taxon>Eutheria</taxon>
        <taxon>Afrotheria</taxon>
        <taxon>Tenrecidae</taxon>
        <taxon>Tenrecinae</taxon>
        <taxon>Echinops</taxon>
    </lineage>
</organism>
<feature type="domain" description="A-kinase anchor protein 2 C-terminal" evidence="3">
    <location>
        <begin position="286"/>
        <end position="616"/>
    </location>
</feature>
<feature type="compositionally biased region" description="Basic and acidic residues" evidence="2">
    <location>
        <begin position="248"/>
        <end position="267"/>
    </location>
</feature>
<evidence type="ECO:0000256" key="1">
    <source>
        <dbReference type="ARBA" id="ARBA00023054"/>
    </source>
</evidence>
<dbReference type="InterPro" id="IPR029304">
    <property type="entry name" value="AKAP2_C"/>
</dbReference>
<keyword evidence="1" id="KW-0175">Coiled coil</keyword>
<evidence type="ECO:0000256" key="2">
    <source>
        <dbReference type="SAM" id="MobiDB-lite"/>
    </source>
</evidence>
<dbReference type="Proteomes" id="UP000694863">
    <property type="component" value="Unplaced"/>
</dbReference>
<dbReference type="Pfam" id="PF15304">
    <property type="entry name" value="AKAP2_C"/>
    <property type="match status" value="1"/>
</dbReference>
<evidence type="ECO:0000259" key="3">
    <source>
        <dbReference type="Pfam" id="PF15304"/>
    </source>
</evidence>
<protein>
    <submittedName>
        <fullName evidence="5">Mitotic interactor and substrate of PLK1</fullName>
    </submittedName>
</protein>
<dbReference type="InterPro" id="IPR042779">
    <property type="entry name" value="MISP/MISP3-like"/>
</dbReference>
<feature type="region of interest" description="Disordered" evidence="2">
    <location>
        <begin position="216"/>
        <end position="343"/>
    </location>
</feature>
<proteinExistence type="predicted"/>
<dbReference type="PANTHER" id="PTHR18839:SF3">
    <property type="entry name" value="MITOTIC INTERACTOR AND SUBSTRATE OF PLK1"/>
    <property type="match status" value="1"/>
</dbReference>
<feature type="region of interest" description="Disordered" evidence="2">
    <location>
        <begin position="404"/>
        <end position="429"/>
    </location>
</feature>
<feature type="region of interest" description="Disordered" evidence="2">
    <location>
        <begin position="1"/>
        <end position="23"/>
    </location>
</feature>
<dbReference type="GeneID" id="101655514"/>
<feature type="compositionally biased region" description="Basic and acidic residues" evidence="2">
    <location>
        <begin position="316"/>
        <end position="328"/>
    </location>
</feature>
<keyword evidence="4" id="KW-1185">Reference proteome</keyword>
<name>A0ABM0J881_ECHTE</name>
<dbReference type="RefSeq" id="XP_004717059.1">
    <property type="nucleotide sequence ID" value="XM_004717002.2"/>
</dbReference>
<feature type="region of interest" description="Disordered" evidence="2">
    <location>
        <begin position="119"/>
        <end position="148"/>
    </location>
</feature>
<evidence type="ECO:0000313" key="5">
    <source>
        <dbReference type="RefSeq" id="XP_004717059.1"/>
    </source>
</evidence>
<gene>
    <name evidence="5" type="primary">LOC101655514</name>
</gene>
<feature type="region of interest" description="Disordered" evidence="2">
    <location>
        <begin position="509"/>
        <end position="537"/>
    </location>
</feature>
<dbReference type="PANTHER" id="PTHR18839">
    <property type="entry name" value="MITOTIC INTERACTOR AND SUBSTRATE OF PLK1 MISP FAMILY MEMBER"/>
    <property type="match status" value="1"/>
</dbReference>
<evidence type="ECO:0000313" key="4">
    <source>
        <dbReference type="Proteomes" id="UP000694863"/>
    </source>
</evidence>